<dbReference type="Proteomes" id="UP000223759">
    <property type="component" value="Unassembled WGS sequence"/>
</dbReference>
<feature type="binding site" evidence="8">
    <location>
        <position position="96"/>
    </location>
    <ligand>
        <name>ATP</name>
        <dbReference type="ChEBI" id="CHEBI:30616"/>
    </ligand>
</feature>
<feature type="binding site" evidence="8">
    <location>
        <position position="131"/>
    </location>
    <ligand>
        <name>ATP</name>
        <dbReference type="ChEBI" id="CHEBI:30616"/>
    </ligand>
</feature>
<evidence type="ECO:0000256" key="2">
    <source>
        <dbReference type="ARBA" id="ARBA00022679"/>
    </source>
</evidence>
<keyword evidence="6 8" id="KW-0067">ATP-binding</keyword>
<comment type="catalytic activity">
    <reaction evidence="8">
        <text>L-tyrosyl-[protein] + UTP = O-(5'-uridylyl)-L-tyrosyl-[protein] + diphosphate</text>
        <dbReference type="Rhea" id="RHEA:83887"/>
        <dbReference type="Rhea" id="RHEA-COMP:10136"/>
        <dbReference type="Rhea" id="RHEA-COMP:20238"/>
        <dbReference type="ChEBI" id="CHEBI:33019"/>
        <dbReference type="ChEBI" id="CHEBI:46398"/>
        <dbReference type="ChEBI" id="CHEBI:46858"/>
        <dbReference type="ChEBI" id="CHEBI:90602"/>
    </reaction>
</comment>
<dbReference type="PANTHER" id="PTHR32057:SF14">
    <property type="entry name" value="PROTEIN ADENYLYLTRANSFERASE SELO, MITOCHONDRIAL"/>
    <property type="match status" value="1"/>
</dbReference>
<feature type="binding site" evidence="8">
    <location>
        <position position="119"/>
    </location>
    <ligand>
        <name>ATP</name>
        <dbReference type="ChEBI" id="CHEBI:30616"/>
    </ligand>
</feature>
<protein>
    <recommendedName>
        <fullName evidence="8">Protein nucleotidyltransferase YdiU</fullName>
        <ecNumber evidence="8">2.7.7.-</ecNumber>
    </recommendedName>
    <alternativeName>
        <fullName evidence="8">Protein adenylyltransferase YdiU</fullName>
        <ecNumber evidence="8">2.7.7.108</ecNumber>
    </alternativeName>
    <alternativeName>
        <fullName evidence="8">Protein uridylyltransferase YdiU</fullName>
        <ecNumber evidence="8">2.7.7.-</ecNumber>
    </alternativeName>
</protein>
<feature type="binding site" evidence="8">
    <location>
        <position position="132"/>
    </location>
    <ligand>
        <name>ATP</name>
        <dbReference type="ChEBI" id="CHEBI:30616"/>
    </ligand>
</feature>
<evidence type="ECO:0000313" key="10">
    <source>
        <dbReference type="Proteomes" id="UP000223759"/>
    </source>
</evidence>
<reference evidence="9 10" key="1">
    <citation type="submission" date="2017-01" db="EMBL/GenBank/DDBJ databases">
        <authorList>
            <person name="Mah S.A."/>
            <person name="Swanson W.J."/>
            <person name="Moy G.W."/>
            <person name="Vacquier V.D."/>
        </authorList>
    </citation>
    <scope>NUCLEOTIDE SEQUENCE [LARGE SCALE GENOMIC DNA]</scope>
    <source>
        <strain evidence="9 10">M9</strain>
    </source>
</reference>
<dbReference type="Pfam" id="PF02696">
    <property type="entry name" value="SelO"/>
    <property type="match status" value="1"/>
</dbReference>
<comment type="catalytic activity">
    <reaction evidence="8">
        <text>L-histidyl-[protein] + UTP = N(tele)-(5'-uridylyl)-L-histidyl-[protein] + diphosphate</text>
        <dbReference type="Rhea" id="RHEA:83891"/>
        <dbReference type="Rhea" id="RHEA-COMP:9745"/>
        <dbReference type="Rhea" id="RHEA-COMP:20239"/>
        <dbReference type="ChEBI" id="CHEBI:29979"/>
        <dbReference type="ChEBI" id="CHEBI:33019"/>
        <dbReference type="ChEBI" id="CHEBI:46398"/>
        <dbReference type="ChEBI" id="CHEBI:233474"/>
    </reaction>
</comment>
<sequence length="500" mass="55715">MSFPKLPNTANVIRFDNSYARLPEAFYTRTPPTPVSQPVLHRLNRGLCEELGIDAEALTTEQWAQVLGGNVLLPGSEPLAMAYAGHQFGHFVPRLGDGRAVLLGETMDAEGQRYDIHLKGSGPTPFSRAGDGRAALGPVLREYLVSEAMHALGVPTSRALAAVGTGEVVYREERLPGAVLTRVAHSHIRVGTFQYFAMGGDQDSLKLLADHVIARHAPDLAEAPEPYWALLSWAIERQARLVAHWMSLGFIHGVMNTDNMAISGQTIDYGPCAFMDHYHPNTVFSAIDQRGRYAFANQPEMAQWNLARFAECVLPLGGMESDEAVERAVALLQAFSQQIEQLWLERMIAKLGMRTEEANDLTLLRELLEIMARESVDYTLFFRLLSHLPVSPDKRPELRALCEHPAAIDNWLSLWETRLSRETQDPDELSRRLCAINPAVIPRNHQVEKALNAAIYEADFAVFEQLLAVITQPFTETAEHASYMQPPKPEERVLNTFCGT</sequence>
<dbReference type="STRING" id="233100.SAMN05216526_0204"/>
<dbReference type="HAMAP" id="MF_00692">
    <property type="entry name" value="SelO"/>
    <property type="match status" value="1"/>
</dbReference>
<comment type="catalytic activity">
    <reaction evidence="8">
        <text>L-seryl-[protein] + UTP = O-(5'-uridylyl)-L-seryl-[protein] + diphosphate</text>
        <dbReference type="Rhea" id="RHEA:64604"/>
        <dbReference type="Rhea" id="RHEA-COMP:9863"/>
        <dbReference type="Rhea" id="RHEA-COMP:16635"/>
        <dbReference type="ChEBI" id="CHEBI:29999"/>
        <dbReference type="ChEBI" id="CHEBI:33019"/>
        <dbReference type="ChEBI" id="CHEBI:46398"/>
        <dbReference type="ChEBI" id="CHEBI:156051"/>
    </reaction>
</comment>
<evidence type="ECO:0000313" key="9">
    <source>
        <dbReference type="EMBL" id="SIT65753.1"/>
    </source>
</evidence>
<evidence type="ECO:0000256" key="6">
    <source>
        <dbReference type="ARBA" id="ARBA00022840"/>
    </source>
</evidence>
<gene>
    <name evidence="8" type="primary">ydiU</name>
    <name evidence="8" type="synonym">selO</name>
    <name evidence="9" type="ORF">SAMN05216526_0204</name>
</gene>
<feature type="binding site" evidence="8">
    <location>
        <position position="182"/>
    </location>
    <ligand>
        <name>ATP</name>
        <dbReference type="ChEBI" id="CHEBI:30616"/>
    </ligand>
</feature>
<evidence type="ECO:0000256" key="4">
    <source>
        <dbReference type="ARBA" id="ARBA00022723"/>
    </source>
</evidence>
<dbReference type="OrthoDB" id="9776281at2"/>
<comment type="similarity">
    <text evidence="1 8">Belongs to the SELO family.</text>
</comment>
<evidence type="ECO:0000256" key="1">
    <source>
        <dbReference type="ARBA" id="ARBA00009747"/>
    </source>
</evidence>
<comment type="catalytic activity">
    <reaction evidence="8">
        <text>L-tyrosyl-[protein] + ATP = O-(5'-adenylyl)-L-tyrosyl-[protein] + diphosphate</text>
        <dbReference type="Rhea" id="RHEA:54288"/>
        <dbReference type="Rhea" id="RHEA-COMP:10136"/>
        <dbReference type="Rhea" id="RHEA-COMP:13846"/>
        <dbReference type="ChEBI" id="CHEBI:30616"/>
        <dbReference type="ChEBI" id="CHEBI:33019"/>
        <dbReference type="ChEBI" id="CHEBI:46858"/>
        <dbReference type="ChEBI" id="CHEBI:83624"/>
        <dbReference type="EC" id="2.7.7.108"/>
    </reaction>
</comment>
<evidence type="ECO:0000256" key="8">
    <source>
        <dbReference type="HAMAP-Rule" id="MF_00692"/>
    </source>
</evidence>
<evidence type="ECO:0000256" key="3">
    <source>
        <dbReference type="ARBA" id="ARBA00022695"/>
    </source>
</evidence>
<dbReference type="InterPro" id="IPR003846">
    <property type="entry name" value="SelO"/>
</dbReference>
<dbReference type="EC" id="2.7.7.-" evidence="8"/>
<feature type="binding site" evidence="8">
    <location>
        <position position="268"/>
    </location>
    <ligand>
        <name>Mg(2+)</name>
        <dbReference type="ChEBI" id="CHEBI:18420"/>
    </ligand>
</feature>
<dbReference type="GO" id="GO:0030145">
    <property type="term" value="F:manganese ion binding"/>
    <property type="evidence" value="ECO:0007669"/>
    <property type="project" value="UniProtKB-UniRule"/>
</dbReference>
<dbReference type="GO" id="GO:0070733">
    <property type="term" value="F:AMPylase activity"/>
    <property type="evidence" value="ECO:0007669"/>
    <property type="project" value="UniProtKB-EC"/>
</dbReference>
<dbReference type="AlphaFoldDB" id="A0A1R3VQB4"/>
<feature type="binding site" evidence="8">
    <location>
        <position position="268"/>
    </location>
    <ligand>
        <name>ATP</name>
        <dbReference type="ChEBI" id="CHEBI:30616"/>
    </ligand>
</feature>
<comment type="catalytic activity">
    <reaction evidence="8">
        <text>L-threonyl-[protein] + ATP = 3-O-(5'-adenylyl)-L-threonyl-[protein] + diphosphate</text>
        <dbReference type="Rhea" id="RHEA:54292"/>
        <dbReference type="Rhea" id="RHEA-COMP:11060"/>
        <dbReference type="Rhea" id="RHEA-COMP:13847"/>
        <dbReference type="ChEBI" id="CHEBI:30013"/>
        <dbReference type="ChEBI" id="CHEBI:30616"/>
        <dbReference type="ChEBI" id="CHEBI:33019"/>
        <dbReference type="ChEBI" id="CHEBI:138113"/>
        <dbReference type="EC" id="2.7.7.108"/>
    </reaction>
</comment>
<dbReference type="EMBL" id="FTPK01000001">
    <property type="protein sequence ID" value="SIT65753.1"/>
    <property type="molecule type" value="Genomic_DNA"/>
</dbReference>
<keyword evidence="7 8" id="KW-0460">Magnesium</keyword>
<dbReference type="GO" id="GO:0005524">
    <property type="term" value="F:ATP binding"/>
    <property type="evidence" value="ECO:0007669"/>
    <property type="project" value="UniProtKB-UniRule"/>
</dbReference>
<evidence type="ECO:0000256" key="7">
    <source>
        <dbReference type="ARBA" id="ARBA00022842"/>
    </source>
</evidence>
<keyword evidence="3 8" id="KW-0548">Nucleotidyltransferase</keyword>
<dbReference type="RefSeq" id="WP_076754176.1">
    <property type="nucleotide sequence ID" value="NZ_CP023018.1"/>
</dbReference>
<keyword evidence="10" id="KW-1185">Reference proteome</keyword>
<comment type="cofactor">
    <cofactor evidence="8">
        <name>Mg(2+)</name>
        <dbReference type="ChEBI" id="CHEBI:18420"/>
    </cofactor>
    <cofactor evidence="8">
        <name>Mn(2+)</name>
        <dbReference type="ChEBI" id="CHEBI:29035"/>
    </cofactor>
</comment>
<dbReference type="EC" id="2.7.7.108" evidence="8"/>
<proteinExistence type="inferred from homology"/>
<feature type="active site" description="Proton acceptor" evidence="8">
    <location>
        <position position="258"/>
    </location>
</feature>
<evidence type="ECO:0000256" key="5">
    <source>
        <dbReference type="ARBA" id="ARBA00022741"/>
    </source>
</evidence>
<accession>A0A1R3VQB4</accession>
<dbReference type="NCBIfam" id="NF000658">
    <property type="entry name" value="PRK00029.1"/>
    <property type="match status" value="1"/>
</dbReference>
<feature type="binding site" evidence="8">
    <location>
        <position position="259"/>
    </location>
    <ligand>
        <name>Mg(2+)</name>
        <dbReference type="ChEBI" id="CHEBI:18420"/>
    </ligand>
</feature>
<dbReference type="GO" id="GO:0000287">
    <property type="term" value="F:magnesium ion binding"/>
    <property type="evidence" value="ECO:0007669"/>
    <property type="project" value="UniProtKB-UniRule"/>
</dbReference>
<feature type="binding site" evidence="8">
    <location>
        <position position="98"/>
    </location>
    <ligand>
        <name>ATP</name>
        <dbReference type="ChEBI" id="CHEBI:30616"/>
    </ligand>
</feature>
<organism evidence="9 10">
    <name type="scientific">Ectothiorhodosinus mongolicus</name>
    <dbReference type="NCBI Taxonomy" id="233100"/>
    <lineage>
        <taxon>Bacteria</taxon>
        <taxon>Pseudomonadati</taxon>
        <taxon>Pseudomonadota</taxon>
        <taxon>Gammaproteobacteria</taxon>
        <taxon>Chromatiales</taxon>
        <taxon>Ectothiorhodospiraceae</taxon>
        <taxon>Ectothiorhodosinus</taxon>
    </lineage>
</organism>
<name>A0A1R3VQB4_9GAMM</name>
<feature type="binding site" evidence="8">
    <location>
        <position position="99"/>
    </location>
    <ligand>
        <name>ATP</name>
        <dbReference type="ChEBI" id="CHEBI:30616"/>
    </ligand>
</feature>
<comment type="function">
    <text evidence="8">Nucleotidyltransferase involved in the post-translational modification of proteins. It can catalyze the addition of adenosine monophosphate (AMP) or uridine monophosphate (UMP) to a protein, resulting in modifications known as AMPylation and UMPylation.</text>
</comment>
<feature type="binding site" evidence="8">
    <location>
        <position position="189"/>
    </location>
    <ligand>
        <name>ATP</name>
        <dbReference type="ChEBI" id="CHEBI:30616"/>
    </ligand>
</feature>
<keyword evidence="8" id="KW-0464">Manganese</keyword>
<keyword evidence="5 8" id="KW-0547">Nucleotide-binding</keyword>
<comment type="catalytic activity">
    <reaction evidence="8">
        <text>L-seryl-[protein] + ATP = 3-O-(5'-adenylyl)-L-seryl-[protein] + diphosphate</text>
        <dbReference type="Rhea" id="RHEA:58120"/>
        <dbReference type="Rhea" id="RHEA-COMP:9863"/>
        <dbReference type="Rhea" id="RHEA-COMP:15073"/>
        <dbReference type="ChEBI" id="CHEBI:29999"/>
        <dbReference type="ChEBI" id="CHEBI:30616"/>
        <dbReference type="ChEBI" id="CHEBI:33019"/>
        <dbReference type="ChEBI" id="CHEBI:142516"/>
        <dbReference type="EC" id="2.7.7.108"/>
    </reaction>
</comment>
<keyword evidence="4 8" id="KW-0479">Metal-binding</keyword>
<dbReference type="PANTHER" id="PTHR32057">
    <property type="entry name" value="PROTEIN ADENYLYLTRANSFERASE SELO, MITOCHONDRIAL"/>
    <property type="match status" value="1"/>
</dbReference>
<keyword evidence="2 8" id="KW-0808">Transferase</keyword>